<evidence type="ECO:0000256" key="4">
    <source>
        <dbReference type="ARBA" id="ARBA00031123"/>
    </source>
</evidence>
<dbReference type="InterPro" id="IPR039758">
    <property type="entry name" value="NAGK-like"/>
</dbReference>
<dbReference type="SUPFAM" id="SSF53067">
    <property type="entry name" value="Actin-like ATPase domain"/>
    <property type="match status" value="2"/>
</dbReference>
<dbReference type="Pfam" id="PF10294">
    <property type="entry name" value="Methyltransf_16"/>
    <property type="match status" value="1"/>
</dbReference>
<sequence>LQGVDWESDSAVDQLLDHLQSLDFLLAADVFYDASKFELLVATVAHIIDRFPNVQCFFTYEERDRAKVFAISKGIVGSLNSSMRPSLRNMSVVHDRGKCVIHKYEPNVDADALHYCTLDDRSEWSVEDLLVLNRLSCSRVRKIQNNRNTIHLGVLYSSQGYTQCTTDPASMNSTSFFGGIEGGATHSQLVVVDSRGRKYGEWSYEGLNYYLEGYEKVANEIALWIRGVKKELGINGPLGAVGMGLSGAEDESINKRLVGILKSQHGDVANEFFLTTDSVITIAASFNKGGVVLIAGTGSTARLLKADGTVRGVGGWGHQIGDGGSGHWIANRMIRYIFDDDDGLSPAPFPVTTVKRLLLQHFGIKNKVEILDLLYAKFEKANIASFTGRLVKGSSTPLPQTVVPATKFVLIILSVDAPNDPLVKRVFYEAGMILGNHVRAISRHCDEEMLLDVPVVVVGSVFKSWSLLKPGFVEGVREHDKEGRIKKVTLYLLKETPAIGAALLAARSVHVSVPYQQSSIVFDVLDFH</sequence>
<proteinExistence type="inferred from homology"/>
<dbReference type="GO" id="GO:0045127">
    <property type="term" value="F:N-acetylglucosamine kinase activity"/>
    <property type="evidence" value="ECO:0007669"/>
    <property type="project" value="UniProtKB-EC"/>
</dbReference>
<protein>
    <recommendedName>
        <fullName evidence="3">N-acetyl-D-glucosamine kinase</fullName>
        <ecNumber evidence="2">2.7.1.59</ecNumber>
    </recommendedName>
    <alternativeName>
        <fullName evidence="4">GlcNAc kinase</fullName>
    </alternativeName>
</protein>
<evidence type="ECO:0000256" key="3">
    <source>
        <dbReference type="ARBA" id="ARBA00014974"/>
    </source>
</evidence>
<dbReference type="Gene3D" id="3.40.50.150">
    <property type="entry name" value="Vaccinia Virus protein VP39"/>
    <property type="match status" value="1"/>
</dbReference>
<dbReference type="Proteomes" id="UP000050794">
    <property type="component" value="Unassembled WGS sequence"/>
</dbReference>
<dbReference type="InterPro" id="IPR019410">
    <property type="entry name" value="Methyltransf_16"/>
</dbReference>
<dbReference type="Gene3D" id="3.30.420.40">
    <property type="match status" value="1"/>
</dbReference>
<dbReference type="PANTHER" id="PTHR12862">
    <property type="entry name" value="BADF TYPE ATPASE DOMAIN-CONTAINING PROTEIN"/>
    <property type="match status" value="1"/>
</dbReference>
<evidence type="ECO:0000256" key="2">
    <source>
        <dbReference type="ARBA" id="ARBA00012122"/>
    </source>
</evidence>
<dbReference type="InterPro" id="IPR043129">
    <property type="entry name" value="ATPase_NBD"/>
</dbReference>
<organism evidence="6 7">
    <name type="scientific">Toxocara canis</name>
    <name type="common">Canine roundworm</name>
    <dbReference type="NCBI Taxonomy" id="6265"/>
    <lineage>
        <taxon>Eukaryota</taxon>
        <taxon>Metazoa</taxon>
        <taxon>Ecdysozoa</taxon>
        <taxon>Nematoda</taxon>
        <taxon>Chromadorea</taxon>
        <taxon>Rhabditida</taxon>
        <taxon>Spirurina</taxon>
        <taxon>Ascaridomorpha</taxon>
        <taxon>Ascaridoidea</taxon>
        <taxon>Toxocaridae</taxon>
        <taxon>Toxocara</taxon>
    </lineage>
</organism>
<dbReference type="InterPro" id="IPR002731">
    <property type="entry name" value="ATPase_BadF"/>
</dbReference>
<dbReference type="WBParaSite" id="TCNE_0001505001-mRNA-1">
    <property type="protein sequence ID" value="TCNE_0001505001-mRNA-1"/>
    <property type="gene ID" value="TCNE_0001505001"/>
</dbReference>
<reference evidence="7" key="1">
    <citation type="submission" date="2016-06" db="UniProtKB">
        <authorList>
            <consortium name="WormBaseParasite"/>
        </authorList>
    </citation>
    <scope>IDENTIFICATION</scope>
</reference>
<dbReference type="Pfam" id="PF01869">
    <property type="entry name" value="BcrAD_BadFG"/>
    <property type="match status" value="1"/>
</dbReference>
<evidence type="ECO:0000313" key="7">
    <source>
        <dbReference type="WBParaSite" id="TCNE_0001505001-mRNA-1"/>
    </source>
</evidence>
<dbReference type="EC" id="2.7.1.59" evidence="2"/>
<evidence type="ECO:0000259" key="5">
    <source>
        <dbReference type="Pfam" id="PF01869"/>
    </source>
</evidence>
<feature type="domain" description="ATPase BadF/BadG/BcrA/BcrD type" evidence="5">
    <location>
        <begin position="179"/>
        <end position="505"/>
    </location>
</feature>
<evidence type="ECO:0000256" key="1">
    <source>
        <dbReference type="ARBA" id="ARBA00006198"/>
    </source>
</evidence>
<dbReference type="AlphaFoldDB" id="A0A183V2T0"/>
<dbReference type="PANTHER" id="PTHR12862:SF0">
    <property type="entry name" value="N-ACETYL-D-GLUCOSAMINE KINASE"/>
    <property type="match status" value="1"/>
</dbReference>
<accession>A0A183V2T0</accession>
<dbReference type="InterPro" id="IPR029063">
    <property type="entry name" value="SAM-dependent_MTases_sf"/>
</dbReference>
<comment type="similarity">
    <text evidence="1">Belongs to the eukaryotic-type N-acetylglucosamine kinase family.</text>
</comment>
<keyword evidence="6" id="KW-1185">Reference proteome</keyword>
<name>A0A183V2T0_TOXCA</name>
<evidence type="ECO:0000313" key="6">
    <source>
        <dbReference type="Proteomes" id="UP000050794"/>
    </source>
</evidence>